<dbReference type="InterPro" id="IPR050680">
    <property type="entry name" value="YpeA/RimI_acetyltransf"/>
</dbReference>
<dbReference type="PANTHER" id="PTHR43420">
    <property type="entry name" value="ACETYLTRANSFERASE"/>
    <property type="match status" value="1"/>
</dbReference>
<evidence type="ECO:0000313" key="5">
    <source>
        <dbReference type="Proteomes" id="UP000002534"/>
    </source>
</evidence>
<dbReference type="eggNOG" id="COG1247">
    <property type="taxonomic scope" value="Bacteria"/>
</dbReference>
<feature type="domain" description="N-acetyltransferase" evidence="3">
    <location>
        <begin position="1"/>
        <end position="168"/>
    </location>
</feature>
<sequence length="174" mass="19254">MKIRRANVSDVEILANVHTDSWRSAYRGLVPETYLANLDCDRLAECFRKNLSSNSEEMFLAEQGTGIIGFLGIGGCRDLDCGQGLTGEIYGIYLHPGYWRKGIGRLLCQKGLRVLESQGYSSVVLWVLEGNQRARGFYEAMGFVTDGSTKILNLGSQLTVVRYQKPLGSSEPGH</sequence>
<accession>Q3A4S4</accession>
<evidence type="ECO:0000256" key="2">
    <source>
        <dbReference type="ARBA" id="ARBA00023315"/>
    </source>
</evidence>
<dbReference type="KEGG" id="pca:Pcar_1387"/>
<dbReference type="InterPro" id="IPR000182">
    <property type="entry name" value="GNAT_dom"/>
</dbReference>
<dbReference type="InterPro" id="IPR016181">
    <property type="entry name" value="Acyl_CoA_acyltransferase"/>
</dbReference>
<proteinExistence type="predicted"/>
<dbReference type="PROSITE" id="PS51186">
    <property type="entry name" value="GNAT"/>
    <property type="match status" value="1"/>
</dbReference>
<keyword evidence="2" id="KW-0012">Acyltransferase</keyword>
<keyword evidence="5" id="KW-1185">Reference proteome</keyword>
<dbReference type="SUPFAM" id="SSF55729">
    <property type="entry name" value="Acyl-CoA N-acyltransferases (Nat)"/>
    <property type="match status" value="1"/>
</dbReference>
<organism evidence="4 5">
    <name type="scientific">Syntrophotalea carbinolica (strain DSM 2380 / NBRC 103641 / GraBd1)</name>
    <name type="common">Pelobacter carbinolicus</name>
    <dbReference type="NCBI Taxonomy" id="338963"/>
    <lineage>
        <taxon>Bacteria</taxon>
        <taxon>Pseudomonadati</taxon>
        <taxon>Thermodesulfobacteriota</taxon>
        <taxon>Desulfuromonadia</taxon>
        <taxon>Desulfuromonadales</taxon>
        <taxon>Syntrophotaleaceae</taxon>
        <taxon>Syntrophotalea</taxon>
    </lineage>
</organism>
<protein>
    <submittedName>
        <fullName evidence="4">N-acetyltransferase</fullName>
    </submittedName>
</protein>
<dbReference type="Pfam" id="PF00583">
    <property type="entry name" value="Acetyltransf_1"/>
    <property type="match status" value="1"/>
</dbReference>
<gene>
    <name evidence="4" type="ordered locus">Pcar_1387</name>
</gene>
<dbReference type="HOGENOM" id="CLU_013985_18_2_7"/>
<evidence type="ECO:0000256" key="1">
    <source>
        <dbReference type="ARBA" id="ARBA00022679"/>
    </source>
</evidence>
<dbReference type="AlphaFoldDB" id="Q3A4S4"/>
<evidence type="ECO:0000259" key="3">
    <source>
        <dbReference type="PROSITE" id="PS51186"/>
    </source>
</evidence>
<dbReference type="GO" id="GO:0016747">
    <property type="term" value="F:acyltransferase activity, transferring groups other than amino-acyl groups"/>
    <property type="evidence" value="ECO:0007669"/>
    <property type="project" value="InterPro"/>
</dbReference>
<dbReference type="Gene3D" id="3.40.630.30">
    <property type="match status" value="1"/>
</dbReference>
<keyword evidence="1 4" id="KW-0808">Transferase</keyword>
<dbReference type="CDD" id="cd04301">
    <property type="entry name" value="NAT_SF"/>
    <property type="match status" value="1"/>
</dbReference>
<reference evidence="4 5" key="2">
    <citation type="journal article" date="2012" name="BMC Genomics">
        <title>The genome of Pelobacter carbinolicus reveals surprising metabolic capabilities and physiological features.</title>
        <authorList>
            <person name="Aklujkar M."/>
            <person name="Haveman S.A."/>
            <person name="Didonato R.Jr."/>
            <person name="Chertkov O."/>
            <person name="Han C.S."/>
            <person name="Land M.L."/>
            <person name="Brown P."/>
            <person name="Lovley D.R."/>
        </authorList>
    </citation>
    <scope>NUCLEOTIDE SEQUENCE [LARGE SCALE GENOMIC DNA]</scope>
    <source>
        <strain evidence="5">DSM 2380 / NBRC 103641 / GraBd1</strain>
    </source>
</reference>
<dbReference type="RefSeq" id="WP_011341115.1">
    <property type="nucleotide sequence ID" value="NC_007498.2"/>
</dbReference>
<dbReference type="Proteomes" id="UP000002534">
    <property type="component" value="Chromosome"/>
</dbReference>
<evidence type="ECO:0000313" key="4">
    <source>
        <dbReference type="EMBL" id="ABA88633.1"/>
    </source>
</evidence>
<dbReference type="PANTHER" id="PTHR43420:SF47">
    <property type="entry name" value="N-ACETYLTRANSFERASE DOMAIN-CONTAINING PROTEIN"/>
    <property type="match status" value="1"/>
</dbReference>
<name>Q3A4S4_SYNC1</name>
<reference evidence="5" key="1">
    <citation type="submission" date="2005-10" db="EMBL/GenBank/DDBJ databases">
        <title>Complete sequence of Pelobacter carbinolicus DSM 2380.</title>
        <authorList>
            <person name="Copeland A."/>
            <person name="Lucas S."/>
            <person name="Lapidus A."/>
            <person name="Barry K."/>
            <person name="Detter J.C."/>
            <person name="Glavina T."/>
            <person name="Hammon N."/>
            <person name="Israni S."/>
            <person name="Pitluck S."/>
            <person name="Chertkov O."/>
            <person name="Schmutz J."/>
            <person name="Larimer F."/>
            <person name="Land M."/>
            <person name="Kyrpides N."/>
            <person name="Ivanova N."/>
            <person name="Richardson P."/>
        </authorList>
    </citation>
    <scope>NUCLEOTIDE SEQUENCE [LARGE SCALE GENOMIC DNA]</scope>
    <source>
        <strain evidence="5">DSM 2380 / NBRC 103641 / GraBd1</strain>
    </source>
</reference>
<dbReference type="EMBL" id="CP000142">
    <property type="protein sequence ID" value="ABA88633.1"/>
    <property type="molecule type" value="Genomic_DNA"/>
</dbReference>
<dbReference type="OrthoDB" id="8595358at2"/>
<dbReference type="STRING" id="338963.Pcar_1387"/>